<evidence type="ECO:0000256" key="1">
    <source>
        <dbReference type="ARBA" id="ARBA00000707"/>
    </source>
</evidence>
<dbReference type="PRINTS" id="PR00450">
    <property type="entry name" value="RECOVERIN"/>
</dbReference>
<dbReference type="InterPro" id="IPR011992">
    <property type="entry name" value="EF-hand-dom_pair"/>
</dbReference>
<feature type="domain" description="USP" evidence="6">
    <location>
        <begin position="693"/>
        <end position="1484"/>
    </location>
</feature>
<gene>
    <name evidence="8" type="ORF">RUM44_012203</name>
</gene>
<feature type="domain" description="DUSP" evidence="7">
    <location>
        <begin position="367"/>
        <end position="530"/>
    </location>
</feature>
<evidence type="ECO:0000256" key="2">
    <source>
        <dbReference type="ARBA" id="ARBA00012759"/>
    </source>
</evidence>
<dbReference type="Pfam" id="PF13202">
    <property type="entry name" value="EF-hand_5"/>
    <property type="match status" value="2"/>
</dbReference>
<sequence>MFSWLKIGAKDSKQTCLTYEDAIKRVSDSELKRLREAFKKASAGNGYITKSGFVKDVLGDEIPTSIAEILYSSCGGTSKGITFKDLICGLILLTRGTQEEKIKFLFGLYSCDNGRAIVKEDFYKIIQGSENGVLSDQIANLFKDSANYECFREWLVAHPDAICLSKWLLVEPFCISLSNDLETPTFYQTLCGVTHLEEHEMIELEKRYWSLKNGSKSGKLDLETMTPLLTLTLPATVSQGLFNAFDENQDNHIDFKEMACGVSAACRGPTAERLKFCFKVFDVDKDGFLSSEEMEHMVNIFLTLKEKDVTVEKKKHLLNDILNYVNDSSVGMAQEEFQIWALKSDAPKPFTDLLFQLCHIVLALRPSNPTEEGEIVMQWLKREEENKGFEVGQFWYLIDMAWWRQWQMYIQYEGGPGPPEQNKEVNGCSKTSNNSIKSYTRVGSISPNQSPRLERKQNFKIRPPRPGPINNSNLIQTPTNKVPSLTGEGGKLRKNLFLAQNRDFQIVPQSLWTALTLWYGGEPSLPRQVIMPTNSTLPELELYPINIKFLRHVSQNNRQQVNNWSGMVGGYGASAIGNSGYAYVTNLTPASRRYLAYVGAFSRMATLKQVYQYLCNKLRIRFEDMRLWLFRDEGNMFILEEEESTLDELGILDEDQILIEVRNKDLTWPEELSSIACNNSNDKRQAALEKGATGLNNLGNTCFMNAALQCVSNTQVLTQYFTSKMHLYELNRDNPLGMKGHIALRYADLIDNIWSGSNRTIAPLKLRWTIGKYAPRFNGFQQHDSQELLAFLLDGLHEDLNRVHDKPYVELKDSDGRPDVIVAQEAWENHILRNKSIIVDLFHGQLKSKVTCNMCSHESVRFDPFNYLSLPLPMESYLYFTVTVVKLDGSVPIKYGLRLNNDEKYGGLKTALSSLCGIPPHLIKLAEVQGALIKHVYLDDQRFRGTQGGFLYAYELPHSCNLTMEEEKISLSSVRLQNEKDREASAFTAIQRGINPVNSNNFSLESATSNPWSKTMNDAGDASSEVDPAEANGTTQNTSLLSSVSSSMASLGPPLQNFNIVEGCVPHNSAHSSSSGSLANLSDTTTVGFLVAVHRKMIRQETYFLSSLKTKPSLFGLPVIVPCGDSITHQDLYQSVWTQVARLVSPLPPGETANHATDCDDSLGYEFPFTLKAVSSDGMVCSICPWYRFCRGCRIQCSLSEFVHNTSYLAIDWDPTALHLRYQTCLEKIVIEHESVVQTRQQMSEPIGLDHCLETFTREETLSEDEKVYCSNCKSHEIATKKLQIWRLPPILIVHLKRFQYVNEKWIKSQKVVDFPVKGFDPTMYLASVPKETVLRHWEILDEKLTGRKVKMKNDNCNCTAGDSIINMDDNCNYDDSGTVLNSLPKITKRDRLESTSLMTTPIEDSSLQDFHQHRLLAGADPFDLKYNLYSVVCHSGMLGGGHYVSYACNPRGVWYCYNDSSCKQVTQSQMDLSSAYMLFYERQGLSHAQYMPNVAGKVPDTETIDEDVDFDLKKMCILQ</sequence>
<protein>
    <recommendedName>
        <fullName evidence="2">ubiquitinyl hydrolase 1</fullName>
        <ecNumber evidence="2">3.4.19.12</ecNumber>
    </recommendedName>
</protein>
<evidence type="ECO:0000259" key="6">
    <source>
        <dbReference type="PROSITE" id="PS50235"/>
    </source>
</evidence>
<comment type="caution">
    <text evidence="8">The sequence shown here is derived from an EMBL/GenBank/DDBJ whole genome shotgun (WGS) entry which is preliminary data.</text>
</comment>
<dbReference type="InterPro" id="IPR001394">
    <property type="entry name" value="Peptidase_C19_UCH"/>
</dbReference>
<feature type="region of interest" description="Disordered" evidence="4">
    <location>
        <begin position="418"/>
        <end position="486"/>
    </location>
</feature>
<dbReference type="PROSITE" id="PS51283">
    <property type="entry name" value="DUSP"/>
    <property type="match status" value="1"/>
</dbReference>
<dbReference type="InterPro" id="IPR057368">
    <property type="entry name" value="USP32_N"/>
</dbReference>
<dbReference type="EC" id="3.4.19.12" evidence="2"/>
<organism evidence="8 9">
    <name type="scientific">Polyplax serrata</name>
    <name type="common">Common mouse louse</name>
    <dbReference type="NCBI Taxonomy" id="468196"/>
    <lineage>
        <taxon>Eukaryota</taxon>
        <taxon>Metazoa</taxon>
        <taxon>Ecdysozoa</taxon>
        <taxon>Arthropoda</taxon>
        <taxon>Hexapoda</taxon>
        <taxon>Insecta</taxon>
        <taxon>Pterygota</taxon>
        <taxon>Neoptera</taxon>
        <taxon>Paraneoptera</taxon>
        <taxon>Psocodea</taxon>
        <taxon>Troctomorpha</taxon>
        <taxon>Phthiraptera</taxon>
        <taxon>Anoplura</taxon>
        <taxon>Polyplacidae</taxon>
        <taxon>Polyplax</taxon>
    </lineage>
</organism>
<evidence type="ECO:0000256" key="3">
    <source>
        <dbReference type="ARBA" id="ARBA00022837"/>
    </source>
</evidence>
<dbReference type="Gene3D" id="1.10.238.10">
    <property type="entry name" value="EF-hand"/>
    <property type="match status" value="3"/>
</dbReference>
<feature type="compositionally biased region" description="Polar residues" evidence="4">
    <location>
        <begin position="469"/>
        <end position="483"/>
    </location>
</feature>
<feature type="compositionally biased region" description="Polar residues" evidence="4">
    <location>
        <begin position="1001"/>
        <end position="1016"/>
    </location>
</feature>
<dbReference type="Pfam" id="PF25265">
    <property type="entry name" value="USP32_N"/>
    <property type="match status" value="1"/>
</dbReference>
<dbReference type="Gene3D" id="3.30.2230.10">
    <property type="entry name" value="DUSP-like"/>
    <property type="match status" value="1"/>
</dbReference>
<dbReference type="SUPFAM" id="SSF54001">
    <property type="entry name" value="Cysteine proteinases"/>
    <property type="match status" value="1"/>
</dbReference>
<reference evidence="8 9" key="1">
    <citation type="submission" date="2023-09" db="EMBL/GenBank/DDBJ databases">
        <title>Genomes of two closely related lineages of the louse Polyplax serrata with different host specificities.</title>
        <authorList>
            <person name="Martinu J."/>
            <person name="Tarabai H."/>
            <person name="Stefka J."/>
            <person name="Hypsa V."/>
        </authorList>
    </citation>
    <scope>NUCLEOTIDE SEQUENCE [LARGE SCALE GENOMIC DNA]</scope>
    <source>
        <strain evidence="8">98ZLc_SE</strain>
    </source>
</reference>
<dbReference type="Pfam" id="PF06337">
    <property type="entry name" value="DUSP"/>
    <property type="match status" value="1"/>
</dbReference>
<dbReference type="Pfam" id="PF00443">
    <property type="entry name" value="UCH"/>
    <property type="match status" value="1"/>
</dbReference>
<dbReference type="InterPro" id="IPR006615">
    <property type="entry name" value="Pept_C19_DUSP"/>
</dbReference>
<dbReference type="InterPro" id="IPR038765">
    <property type="entry name" value="Papain-like_cys_pep_sf"/>
</dbReference>
<comment type="catalytic activity">
    <reaction evidence="1">
        <text>Thiol-dependent hydrolysis of ester, thioester, amide, peptide and isopeptide bonds formed by the C-terminal Gly of ubiquitin (a 76-residue protein attached to proteins as an intracellular targeting signal).</text>
        <dbReference type="EC" id="3.4.19.12"/>
    </reaction>
</comment>
<dbReference type="SUPFAM" id="SSF47473">
    <property type="entry name" value="EF-hand"/>
    <property type="match status" value="2"/>
</dbReference>
<dbReference type="InterPro" id="IPR050185">
    <property type="entry name" value="Ub_carboxyl-term_hydrolase"/>
</dbReference>
<evidence type="ECO:0000313" key="9">
    <source>
        <dbReference type="Proteomes" id="UP001359485"/>
    </source>
</evidence>
<dbReference type="PROSITE" id="PS50222">
    <property type="entry name" value="EF_HAND_2"/>
    <property type="match status" value="2"/>
</dbReference>
<feature type="domain" description="EF-hand" evidence="5">
    <location>
        <begin position="269"/>
        <end position="304"/>
    </location>
</feature>
<evidence type="ECO:0000313" key="8">
    <source>
        <dbReference type="EMBL" id="KAK6640508.1"/>
    </source>
</evidence>
<dbReference type="PANTHER" id="PTHR21646">
    <property type="entry name" value="UBIQUITIN CARBOXYL-TERMINAL HYDROLASE"/>
    <property type="match status" value="1"/>
</dbReference>
<feature type="region of interest" description="Disordered" evidence="4">
    <location>
        <begin position="1001"/>
        <end position="1036"/>
    </location>
</feature>
<dbReference type="PROSITE" id="PS00972">
    <property type="entry name" value="USP_1"/>
    <property type="match status" value="1"/>
</dbReference>
<dbReference type="Gene3D" id="3.90.70.10">
    <property type="entry name" value="Cysteine proteinases"/>
    <property type="match status" value="2"/>
</dbReference>
<proteinExistence type="predicted"/>
<feature type="domain" description="EF-hand" evidence="5">
    <location>
        <begin position="233"/>
        <end position="268"/>
    </location>
</feature>
<dbReference type="InterPro" id="IPR002048">
    <property type="entry name" value="EF_hand_dom"/>
</dbReference>
<dbReference type="Proteomes" id="UP001359485">
    <property type="component" value="Unassembled WGS sequence"/>
</dbReference>
<dbReference type="SUPFAM" id="SSF143791">
    <property type="entry name" value="DUSP-like"/>
    <property type="match status" value="1"/>
</dbReference>
<dbReference type="InterPro" id="IPR028889">
    <property type="entry name" value="USP"/>
</dbReference>
<dbReference type="EMBL" id="JAWJWF010000001">
    <property type="protein sequence ID" value="KAK6640508.1"/>
    <property type="molecule type" value="Genomic_DNA"/>
</dbReference>
<dbReference type="PROSITE" id="PS50235">
    <property type="entry name" value="USP_3"/>
    <property type="match status" value="1"/>
</dbReference>
<evidence type="ECO:0000259" key="5">
    <source>
        <dbReference type="PROSITE" id="PS50222"/>
    </source>
</evidence>
<dbReference type="CDD" id="cd00051">
    <property type="entry name" value="EFh"/>
    <property type="match status" value="1"/>
</dbReference>
<feature type="compositionally biased region" description="Polar residues" evidence="4">
    <location>
        <begin position="428"/>
        <end position="451"/>
    </location>
</feature>
<dbReference type="PROSITE" id="PS00973">
    <property type="entry name" value="USP_2"/>
    <property type="match status" value="1"/>
</dbReference>
<dbReference type="InterPro" id="IPR018200">
    <property type="entry name" value="USP_CS"/>
</dbReference>
<dbReference type="Gene3D" id="3.10.20.90">
    <property type="entry name" value="Phosphatidylinositol 3-kinase Catalytic Subunit, Chain A, domain 1"/>
    <property type="match status" value="1"/>
</dbReference>
<dbReference type="SMART" id="SM00695">
    <property type="entry name" value="DUSP"/>
    <property type="match status" value="1"/>
</dbReference>
<keyword evidence="3" id="KW-0106">Calcium</keyword>
<evidence type="ECO:0000256" key="4">
    <source>
        <dbReference type="SAM" id="MobiDB-lite"/>
    </source>
</evidence>
<dbReference type="InterPro" id="IPR018247">
    <property type="entry name" value="EF_Hand_1_Ca_BS"/>
</dbReference>
<dbReference type="PROSITE" id="PS00018">
    <property type="entry name" value="EF_HAND_1"/>
    <property type="match status" value="2"/>
</dbReference>
<dbReference type="InterPro" id="IPR035927">
    <property type="entry name" value="DUSP-like_sf"/>
</dbReference>
<keyword evidence="9" id="KW-1185">Reference proteome</keyword>
<accession>A0ABR1BFJ0</accession>
<dbReference type="PANTHER" id="PTHR21646:SF76">
    <property type="entry name" value="UBIQUITIN CARBOXYL-TERMINAL HYDROLASE 32"/>
    <property type="match status" value="1"/>
</dbReference>
<name>A0ABR1BFJ0_POLSC</name>
<dbReference type="SMART" id="SM00054">
    <property type="entry name" value="EFh"/>
    <property type="match status" value="2"/>
</dbReference>
<evidence type="ECO:0000259" key="7">
    <source>
        <dbReference type="PROSITE" id="PS51283"/>
    </source>
</evidence>